<evidence type="ECO:0000256" key="1">
    <source>
        <dbReference type="ARBA" id="ARBA00022801"/>
    </source>
</evidence>
<dbReference type="GO" id="GO:0006212">
    <property type="term" value="P:uracil catabolic process"/>
    <property type="evidence" value="ECO:0007669"/>
    <property type="project" value="UniProtKB-UniRule"/>
</dbReference>
<reference evidence="5" key="1">
    <citation type="submission" date="2019-04" db="EMBL/GenBank/DDBJ databases">
        <title>Genome sequence of Pseudomonas putida 1290, an auxin catabolizing strain.</title>
        <authorList>
            <person name="Laird T.S."/>
            <person name="Leveau J.H.J."/>
        </authorList>
    </citation>
    <scope>NUCLEOTIDE SEQUENCE [LARGE SCALE GENOMIC DNA]</scope>
    <source>
        <strain evidence="5">1290</strain>
    </source>
</reference>
<comment type="similarity">
    <text evidence="2">Belongs to the AB hydrolase superfamily. Hydrolase RutD family.</text>
</comment>
<evidence type="ECO:0000256" key="2">
    <source>
        <dbReference type="HAMAP-Rule" id="MF_00832"/>
    </source>
</evidence>
<dbReference type="RefSeq" id="WP_136914884.1">
    <property type="nucleotide sequence ID" value="NZ_CP039371.1"/>
</dbReference>
<gene>
    <name evidence="2 4" type="primary">rutD</name>
    <name evidence="4" type="ORF">E6B08_15710</name>
</gene>
<dbReference type="GO" id="GO:0016811">
    <property type="term" value="F:hydrolase activity, acting on carbon-nitrogen (but not peptide) bonds, in linear amides"/>
    <property type="evidence" value="ECO:0007669"/>
    <property type="project" value="InterPro"/>
</dbReference>
<dbReference type="GO" id="GO:0019740">
    <property type="term" value="P:nitrogen utilization"/>
    <property type="evidence" value="ECO:0007669"/>
    <property type="project" value="UniProtKB-UniRule"/>
</dbReference>
<evidence type="ECO:0000313" key="5">
    <source>
        <dbReference type="Proteomes" id="UP000298551"/>
    </source>
</evidence>
<feature type="domain" description="AB hydrolase-1" evidence="3">
    <location>
        <begin position="14"/>
        <end position="244"/>
    </location>
</feature>
<evidence type="ECO:0000313" key="4">
    <source>
        <dbReference type="EMBL" id="QCI12730.1"/>
    </source>
</evidence>
<dbReference type="OrthoDB" id="9804723at2"/>
<dbReference type="InterPro" id="IPR029058">
    <property type="entry name" value="AB_hydrolase_fold"/>
</dbReference>
<dbReference type="PANTHER" id="PTHR43433">
    <property type="entry name" value="HYDROLASE, ALPHA/BETA FOLD FAMILY PROTEIN"/>
    <property type="match status" value="1"/>
</dbReference>
<dbReference type="InterPro" id="IPR019913">
    <property type="entry name" value="Pyrimidine_utilisation_RutD"/>
</dbReference>
<dbReference type="HAMAP" id="MF_00832">
    <property type="entry name" value="RutD"/>
    <property type="match status" value="1"/>
</dbReference>
<dbReference type="PRINTS" id="PR00111">
    <property type="entry name" value="ABHYDROLASE"/>
</dbReference>
<keyword evidence="1 2" id="KW-0378">Hydrolase</keyword>
<dbReference type="EC" id="3.5.1.-" evidence="2"/>
<dbReference type="EMBL" id="CP039371">
    <property type="protein sequence ID" value="QCI12730.1"/>
    <property type="molecule type" value="Genomic_DNA"/>
</dbReference>
<sequence length="267" mass="29593">MHYEFHGRQDADAPTLVLSAGLGGVGSFFAADIAVLGQHYRVLTYDQAGTGNSPATLGEHYSIRDMAEELHSLLRTLQIERCQFMGHALGGLIGLELALIAPQRLTSLTLVNAWAEPNPHSRRCFAIRKHLLNDTGPAAYLHAQAIFLYPADWIAANSDRLAAMEAAALQHFPTTPNLLRRIQALEAFDIRTRLGEIDVPTLVIANRDDMLVPWQQSQRLAEGLNNARFELLEYGGHASSITDPEPFHAITLDFFKQSHEARHEQLA</sequence>
<comment type="catalytic activity">
    <reaction evidence="2">
        <text>carbamate + 2 H(+) = NH4(+) + CO2</text>
        <dbReference type="Rhea" id="RHEA:15649"/>
        <dbReference type="ChEBI" id="CHEBI:13941"/>
        <dbReference type="ChEBI" id="CHEBI:15378"/>
        <dbReference type="ChEBI" id="CHEBI:16526"/>
        <dbReference type="ChEBI" id="CHEBI:28938"/>
    </reaction>
</comment>
<dbReference type="SUPFAM" id="SSF53474">
    <property type="entry name" value="alpha/beta-Hydrolases"/>
    <property type="match status" value="1"/>
</dbReference>
<dbReference type="PANTHER" id="PTHR43433:SF10">
    <property type="entry name" value="AB HYDROLASE-1 DOMAIN-CONTAINING PROTEIN"/>
    <property type="match status" value="1"/>
</dbReference>
<protein>
    <recommendedName>
        <fullName evidence="2">Putative carbamate hydrolase RutD</fullName>
        <ecNumber evidence="2">3.5.1.-</ecNumber>
    </recommendedName>
    <alternativeName>
        <fullName evidence="2">Aminohydrolase</fullName>
    </alternativeName>
</protein>
<dbReference type="Pfam" id="PF00561">
    <property type="entry name" value="Abhydrolase_1"/>
    <property type="match status" value="1"/>
</dbReference>
<dbReference type="NCBIfam" id="TIGR03611">
    <property type="entry name" value="RutD"/>
    <property type="match status" value="1"/>
</dbReference>
<evidence type="ECO:0000259" key="3">
    <source>
        <dbReference type="Pfam" id="PF00561"/>
    </source>
</evidence>
<dbReference type="Proteomes" id="UP000298551">
    <property type="component" value="Chromosome"/>
</dbReference>
<comment type="function">
    <text evidence="2">Involved in pyrimidine catabolism. May facilitate the hydrolysis of carbamate, a reaction that can also occur spontaneously.</text>
</comment>
<dbReference type="Gene3D" id="3.40.50.1820">
    <property type="entry name" value="alpha/beta hydrolase"/>
    <property type="match status" value="1"/>
</dbReference>
<name>A0A4D6XDL6_PSEPU</name>
<organism evidence="4 5">
    <name type="scientific">Pseudomonas putida</name>
    <name type="common">Arthrobacter siderocapsulatus</name>
    <dbReference type="NCBI Taxonomy" id="303"/>
    <lineage>
        <taxon>Bacteria</taxon>
        <taxon>Pseudomonadati</taxon>
        <taxon>Pseudomonadota</taxon>
        <taxon>Gammaproteobacteria</taxon>
        <taxon>Pseudomonadales</taxon>
        <taxon>Pseudomonadaceae</taxon>
        <taxon>Pseudomonas</taxon>
    </lineage>
</organism>
<dbReference type="InterPro" id="IPR000073">
    <property type="entry name" value="AB_hydrolase_1"/>
</dbReference>
<proteinExistence type="inferred from homology"/>
<dbReference type="AlphaFoldDB" id="A0A4D6XDL6"/>
<accession>A0A4D6XDL6</accession>
<dbReference type="InterPro" id="IPR050471">
    <property type="entry name" value="AB_hydrolase"/>
</dbReference>